<dbReference type="EMBL" id="FZQP02001815">
    <property type="protein sequence ID" value="VVC93926.1"/>
    <property type="molecule type" value="Genomic_DNA"/>
</dbReference>
<feature type="coiled-coil region" evidence="1">
    <location>
        <begin position="10"/>
        <end position="117"/>
    </location>
</feature>
<accession>A0A5E4Q6N0</accession>
<evidence type="ECO:0000313" key="2">
    <source>
        <dbReference type="EMBL" id="VVC93926.1"/>
    </source>
</evidence>
<reference evidence="2 3" key="1">
    <citation type="submission" date="2017-07" db="EMBL/GenBank/DDBJ databases">
        <authorList>
            <person name="Talla V."/>
            <person name="Backstrom N."/>
        </authorList>
    </citation>
    <scope>NUCLEOTIDE SEQUENCE [LARGE SCALE GENOMIC DNA]</scope>
</reference>
<sequence length="342" mass="40412">MAAGTRNATIKELRQKLHATIYELSEANRLNSKLLEERDDSDIEIREINIHLAKLKNELTELHLKNVDLTAERDRLLEQSQIFCSCMESHENNLSIIYQLKQELNEAYLNISSLQATIESHKCNSTIQICNSVLRDVNSIRLQSKTKSRKNIRLTKLIKKKQKMIKKCKAYIESRKYRKQNIKLQNELSLRDREISDLFLLHSDLYINFEREQVKLEQKLQTILKAFSDLNDKYESSEEDKCRYFIKYTDLSRKFNENCTNKSPLKSNNDNQQIKNTSVYDKYSEDPQERKTIIYSDQLGLGLGHEVDPTLHDEFQQLVHFSEHFKFLLSTTEKDQDFRSYD</sequence>
<dbReference type="Proteomes" id="UP000324832">
    <property type="component" value="Unassembled WGS sequence"/>
</dbReference>
<name>A0A5E4Q6N0_9NEOP</name>
<evidence type="ECO:0000256" key="1">
    <source>
        <dbReference type="SAM" id="Coils"/>
    </source>
</evidence>
<proteinExistence type="predicted"/>
<gene>
    <name evidence="2" type="ORF">LSINAPIS_LOCUS6019</name>
</gene>
<dbReference type="AlphaFoldDB" id="A0A5E4Q6N0"/>
<evidence type="ECO:0000313" key="3">
    <source>
        <dbReference type="Proteomes" id="UP000324832"/>
    </source>
</evidence>
<organism evidence="2 3">
    <name type="scientific">Leptidea sinapis</name>
    <dbReference type="NCBI Taxonomy" id="189913"/>
    <lineage>
        <taxon>Eukaryota</taxon>
        <taxon>Metazoa</taxon>
        <taxon>Ecdysozoa</taxon>
        <taxon>Arthropoda</taxon>
        <taxon>Hexapoda</taxon>
        <taxon>Insecta</taxon>
        <taxon>Pterygota</taxon>
        <taxon>Neoptera</taxon>
        <taxon>Endopterygota</taxon>
        <taxon>Lepidoptera</taxon>
        <taxon>Glossata</taxon>
        <taxon>Ditrysia</taxon>
        <taxon>Papilionoidea</taxon>
        <taxon>Pieridae</taxon>
        <taxon>Dismorphiinae</taxon>
        <taxon>Leptidea</taxon>
    </lineage>
</organism>
<protein>
    <submittedName>
        <fullName evidence="2">Uncharacterized protein</fullName>
    </submittedName>
</protein>
<keyword evidence="1" id="KW-0175">Coiled coil</keyword>
<keyword evidence="3" id="KW-1185">Reference proteome</keyword>